<dbReference type="Proteomes" id="UP000053331">
    <property type="component" value="Unassembled WGS sequence"/>
</dbReference>
<keyword evidence="2" id="KW-1185">Reference proteome</keyword>
<name>A0A081EWT4_9EURY</name>
<dbReference type="AlphaFoldDB" id="A0A081EWT4"/>
<dbReference type="Pfam" id="PF20024">
    <property type="entry name" value="DUF6432"/>
    <property type="match status" value="1"/>
</dbReference>
<sequence length="99" mass="10886">MAAKPEYRDRPDVEVALLDALVDRGDEGMTVLELRAAVDADIDAVEEALSALKADSLITVESEERVRVYPHDRVVPDPDEQLENGSDSLVDAIRDRLGL</sequence>
<reference evidence="1 2" key="1">
    <citation type="journal article" date="2015" name="Genome Announc.">
        <title>Draft genome sequence of a Halorubrum H3 strain isolated from the burlinskoye salt lake (Altai Krai, Russia).</title>
        <authorList>
            <person name="Rozanov A.S."/>
            <person name="Bryanskaya A.V."/>
            <person name="Malup T.K."/>
            <person name="Kotenko A.V."/>
            <person name="Peltek S.E."/>
        </authorList>
    </citation>
    <scope>NUCLEOTIDE SEQUENCE [LARGE SCALE GENOMIC DNA]</scope>
    <source>
        <strain evidence="1 2">H3</strain>
    </source>
</reference>
<gene>
    <name evidence="1" type="ORF">FK85_16465</name>
</gene>
<dbReference type="InterPro" id="IPR045490">
    <property type="entry name" value="DUF6432"/>
</dbReference>
<comment type="caution">
    <text evidence="1">The sequence shown here is derived from an EMBL/GenBank/DDBJ whole genome shotgun (WGS) entry which is preliminary data.</text>
</comment>
<evidence type="ECO:0000313" key="1">
    <source>
        <dbReference type="EMBL" id="KDS91872.1"/>
    </source>
</evidence>
<evidence type="ECO:0008006" key="3">
    <source>
        <dbReference type="Google" id="ProtNLM"/>
    </source>
</evidence>
<dbReference type="EMBL" id="JNFH02000072">
    <property type="protein sequence ID" value="KDS91872.1"/>
    <property type="molecule type" value="Genomic_DNA"/>
</dbReference>
<organism evidence="1 2">
    <name type="scientific">Halorubrum saccharovorum</name>
    <dbReference type="NCBI Taxonomy" id="2248"/>
    <lineage>
        <taxon>Archaea</taxon>
        <taxon>Methanobacteriati</taxon>
        <taxon>Methanobacteriota</taxon>
        <taxon>Stenosarchaea group</taxon>
        <taxon>Halobacteria</taxon>
        <taxon>Halobacteriales</taxon>
        <taxon>Haloferacaceae</taxon>
        <taxon>Halorubrum</taxon>
    </lineage>
</organism>
<proteinExistence type="predicted"/>
<accession>A0A081EWT4</accession>
<dbReference type="RefSeq" id="WP_050026279.1">
    <property type="nucleotide sequence ID" value="NZ_JNFH02000072.1"/>
</dbReference>
<dbReference type="OrthoDB" id="306709at2157"/>
<evidence type="ECO:0000313" key="2">
    <source>
        <dbReference type="Proteomes" id="UP000053331"/>
    </source>
</evidence>
<protein>
    <recommendedName>
        <fullName evidence="3">MarR family transcriptional regulator</fullName>
    </recommendedName>
</protein>